<proteinExistence type="predicted"/>
<dbReference type="OrthoDB" id="1679at10239"/>
<dbReference type="Proteomes" id="UP000203157">
    <property type="component" value="Segment"/>
</dbReference>
<dbReference type="Gene3D" id="3.90.1340.10">
    <property type="entry name" value="Phage tail collar domain"/>
    <property type="match status" value="1"/>
</dbReference>
<dbReference type="KEGG" id="vg:29122538"/>
<organism evidence="3 4">
    <name type="scientific">Cyanophage S-RIM32</name>
    <dbReference type="NCBI Taxonomy" id="1278479"/>
    <lineage>
        <taxon>Viruses</taxon>
        <taxon>Duplodnaviria</taxon>
        <taxon>Heunggongvirae</taxon>
        <taxon>Uroviricota</taxon>
        <taxon>Caudoviricetes</taxon>
        <taxon>Pantevenvirales</taxon>
        <taxon>Kyanoviridae</taxon>
        <taxon>Bristolvirus</taxon>
        <taxon>Bristolvirus rhodeisland</taxon>
    </lineage>
</organism>
<reference evidence="3 4" key="1">
    <citation type="submission" date="2016-01" db="EMBL/GenBank/DDBJ databases">
        <title>The genomic content and context of auxiliary metabolic genes in marine cyanophages.</title>
        <authorList>
            <person name="Marston M.F."/>
            <person name="Martiny J.B.H."/>
            <person name="Crummett L.T."/>
        </authorList>
    </citation>
    <scope>NUCLEOTIDE SEQUENCE [LARGE SCALE GENOMIC DNA]</scope>
    <source>
        <strain evidence="3">RW_108_0702</strain>
    </source>
</reference>
<evidence type="ECO:0000313" key="3">
    <source>
        <dbReference type="EMBL" id="AMO43045.1"/>
    </source>
</evidence>
<evidence type="ECO:0000256" key="1">
    <source>
        <dbReference type="SAM" id="MobiDB-lite"/>
    </source>
</evidence>
<feature type="region of interest" description="Disordered" evidence="1">
    <location>
        <begin position="836"/>
        <end position="859"/>
    </location>
</feature>
<feature type="domain" description="Phage tail collar" evidence="2">
    <location>
        <begin position="648"/>
        <end position="679"/>
    </location>
</feature>
<sequence>MPVYNFSTTPLYVAEGQTVQFRYEAPDTFDTLEQIEIQIGELTVFWIIETTKEDFSPDPFDLQDINPAELDVVYSYAETEEGPDAAPFGGGSSFNPLRTGEEVITIGGLSDGTQAPITISSNVQNAADYAYRIRTNPVAQWGAWTTGDNKPAATQFVSNGDQIQVRLKASAAPADEKRVTVTIGTGEEAWRITTGAQPVNEPNPVPVFDPVNALELNTQVYSNIVQILGLNTDALIQIDKAGELRISSSNATTTEVIGTAEYQVLSSGTAWAASGTVTNGDYVQLRGTSSAASNADKIFSIDIGDGIGIAAWNTRTGDGVNTIPDNFIFQDLVEVVPGTTDIASTVSFGPTAPEDPNAALIQGLTDGISVPVVLRAAETTAINPRIKVNGGSSGTFSNVSVQNGDYIQLIVDADPDLSVAPTTESVQVAINVGDRVITAWSVTNWFGPDEIPAFVQPTNLQNQTPGGFAVLGPIGMTDFNTAITISTTSPVAYDNGGTATGEALGSEVLISINGDAAVAGPRTAQPDNTGNPVTVTFFIPQPGDADADPVEGLSHYSEFDISLGLAPTFTFRSFNYAVKPVPPSYQGVWYSNKNEFFDEAAYEAAGSPVVNASSYYRASKLDGYSTGTVLPVTKESINGYGDLEERFPGFLECDGTSYNAADYPFLFDVIGTQYGFDTAGGEGEYDETNKQYTGTFRVPDYRNRRLTGAGIVDGNRGSSAFLEADVGSYEIPGSTGGWWYVSDVDVAGPDPLEQVITTPGSNTGTESIFFELGTPKTFGTETLITEVPFNVTGQVNAIIGPVSEKTVQVPTHEHFVVTGIPEDISGDPVIPWDTRAYYGTQGSGQRGPSSQGPDEPAVSRVSSWWRGMDALNAGVFDQELGRTFGPPQKVDDYLPLGPEGASTTASFGNYWSSPIGPLENLSPRDSYFQVNSGSPTDAAVIDSKEALVRIDEYQNPNELYSHTHLLGTDVVGDPNLDFSYGNANSFGGLRAGLPNFSNSVEMIFNQSDVVIELNEAEFSWNNSTRPIPTVAMDPTRKVPILAPFHKIKYIIKAY</sequence>
<gene>
    <name evidence="3" type="ORF">R1080702_036</name>
</gene>
<dbReference type="GeneID" id="29122538"/>
<dbReference type="RefSeq" id="YP_009301538.1">
    <property type="nucleotide sequence ID" value="NC_031235.1"/>
</dbReference>
<dbReference type="SUPFAM" id="SSF88874">
    <property type="entry name" value="Receptor-binding domain of short tail fibre protein gp12"/>
    <property type="match status" value="1"/>
</dbReference>
<dbReference type="InterPro" id="IPR037053">
    <property type="entry name" value="Phage_tail_collar_dom_sf"/>
</dbReference>
<accession>A0A127KM22</accession>
<dbReference type="EMBL" id="KU594606">
    <property type="protein sequence ID" value="AMO43045.1"/>
    <property type="molecule type" value="Genomic_DNA"/>
</dbReference>
<dbReference type="InterPro" id="IPR011083">
    <property type="entry name" value="Phage_tail_collar_dom"/>
</dbReference>
<dbReference type="Pfam" id="PF07484">
    <property type="entry name" value="Collar"/>
    <property type="match status" value="1"/>
</dbReference>
<protein>
    <recommendedName>
        <fullName evidence="2">Phage tail collar domain-containing protein</fullName>
    </recommendedName>
</protein>
<keyword evidence="4" id="KW-1185">Reference proteome</keyword>
<evidence type="ECO:0000259" key="2">
    <source>
        <dbReference type="Pfam" id="PF07484"/>
    </source>
</evidence>
<evidence type="ECO:0000313" key="4">
    <source>
        <dbReference type="Proteomes" id="UP000203157"/>
    </source>
</evidence>
<name>A0A127KM22_9CAUD</name>